<dbReference type="Proteomes" id="UP000677913">
    <property type="component" value="Unassembled WGS sequence"/>
</dbReference>
<name>A0A8J8BEH5_9ACTN</name>
<dbReference type="PANTHER" id="PTHR43671:SF13">
    <property type="entry name" value="SERINE_THREONINE-PROTEIN KINASE NEK2"/>
    <property type="match status" value="1"/>
</dbReference>
<keyword evidence="3" id="KW-0547">Nucleotide-binding</keyword>
<evidence type="ECO:0000256" key="7">
    <source>
        <dbReference type="SAM" id="Phobius"/>
    </source>
</evidence>
<sequence>MQPTEQVNGEDARGVVLAGLLDKYRAFVGDAGSHGHAYQAVRPDTAGPDPISQWAAAEYYDGPTLAALVELLGPLPAQAVAALALEAVAQLTRLHVAGGLHGDLNPWNVTLSGDGLRLVHSGIAHRARGATLTDVTGTPRRVAYLTPEQILGRPFGAEADIFALGGVLAFAASGVPAFGDDEPNAVLHRIVHQEAALDAVPDALRGLVKACLSKDPAQRPSLQTLADRACGVFSDAVAAQSRSDAGEPEAEGTATPPVPEPDQRTAVFEPFADAAGDLGFERPGRIPFGAAPGPSLGSGFDPVPDPASEPALEPALGPDLASLFARTGPVDRNAAEATLTEVPLRDAFESMQTRRDPKYVPVSALTADPATQPTLTAQPVGTARRPRRARSRLSGAVVLAAVFVVGVAAAFFLRGATHGAVPPAAPAVSLSAAPTAPVPGTFLAGPGCPASQWAGSTQAIAAAGGLVANVGGGAPDCGGAALAFLKSGSTAPAASSYTWAFHLSWTARCTLSVYIANAAPSSGFAQYRLDVPVARSAAPTTLSFRINQGQAKGQWVAAPQLNNISLPDGSVQLVLTDAGAFPGDRFHVTASAVKAACTRVP</sequence>
<keyword evidence="7" id="KW-1133">Transmembrane helix</keyword>
<keyword evidence="7" id="KW-0472">Membrane</keyword>
<dbReference type="PANTHER" id="PTHR43671">
    <property type="entry name" value="SERINE/THREONINE-PROTEIN KINASE NEK"/>
    <property type="match status" value="1"/>
</dbReference>
<evidence type="ECO:0000256" key="4">
    <source>
        <dbReference type="ARBA" id="ARBA00022777"/>
    </source>
</evidence>
<evidence type="ECO:0000313" key="10">
    <source>
        <dbReference type="Proteomes" id="UP000677913"/>
    </source>
</evidence>
<keyword evidence="5" id="KW-0067">ATP-binding</keyword>
<comment type="caution">
    <text evidence="9">The sequence shown here is derived from an EMBL/GenBank/DDBJ whole genome shotgun (WGS) entry which is preliminary data.</text>
</comment>
<dbReference type="PROSITE" id="PS50011">
    <property type="entry name" value="PROTEIN_KINASE_DOM"/>
    <property type="match status" value="1"/>
</dbReference>
<dbReference type="GO" id="GO:0004674">
    <property type="term" value="F:protein serine/threonine kinase activity"/>
    <property type="evidence" value="ECO:0007669"/>
    <property type="project" value="UniProtKB-EC"/>
</dbReference>
<feature type="region of interest" description="Disordered" evidence="6">
    <location>
        <begin position="239"/>
        <end position="263"/>
    </location>
</feature>
<dbReference type="InterPro" id="IPR000719">
    <property type="entry name" value="Prot_kinase_dom"/>
</dbReference>
<dbReference type="Gene3D" id="1.10.510.10">
    <property type="entry name" value="Transferase(Phosphotransferase) domain 1"/>
    <property type="match status" value="1"/>
</dbReference>
<keyword evidence="4 9" id="KW-0418">Kinase</keyword>
<dbReference type="Pfam" id="PF00069">
    <property type="entry name" value="Pkinase"/>
    <property type="match status" value="1"/>
</dbReference>
<dbReference type="RefSeq" id="WP_211469916.1">
    <property type="nucleotide sequence ID" value="NZ_JAGSXH010000090.1"/>
</dbReference>
<evidence type="ECO:0000256" key="3">
    <source>
        <dbReference type="ARBA" id="ARBA00022741"/>
    </source>
</evidence>
<evidence type="ECO:0000313" key="9">
    <source>
        <dbReference type="EMBL" id="MBS2965560.1"/>
    </source>
</evidence>
<gene>
    <name evidence="9" type="ORF">KGA66_21095</name>
</gene>
<evidence type="ECO:0000256" key="6">
    <source>
        <dbReference type="SAM" id="MobiDB-lite"/>
    </source>
</evidence>
<dbReference type="AlphaFoldDB" id="A0A8J8BEH5"/>
<organism evidence="9 10">
    <name type="scientific">Actinocrinis puniceicyclus</name>
    <dbReference type="NCBI Taxonomy" id="977794"/>
    <lineage>
        <taxon>Bacteria</taxon>
        <taxon>Bacillati</taxon>
        <taxon>Actinomycetota</taxon>
        <taxon>Actinomycetes</taxon>
        <taxon>Catenulisporales</taxon>
        <taxon>Actinospicaceae</taxon>
        <taxon>Actinocrinis</taxon>
    </lineage>
</organism>
<evidence type="ECO:0000259" key="8">
    <source>
        <dbReference type="PROSITE" id="PS50011"/>
    </source>
</evidence>
<dbReference type="GO" id="GO:0005524">
    <property type="term" value="F:ATP binding"/>
    <property type="evidence" value="ECO:0007669"/>
    <property type="project" value="UniProtKB-KW"/>
</dbReference>
<proteinExistence type="predicted"/>
<dbReference type="SMART" id="SM00220">
    <property type="entry name" value="S_TKc"/>
    <property type="match status" value="1"/>
</dbReference>
<evidence type="ECO:0000256" key="2">
    <source>
        <dbReference type="ARBA" id="ARBA00022679"/>
    </source>
</evidence>
<dbReference type="SUPFAM" id="SSF56112">
    <property type="entry name" value="Protein kinase-like (PK-like)"/>
    <property type="match status" value="1"/>
</dbReference>
<dbReference type="InterPro" id="IPR050660">
    <property type="entry name" value="NEK_Ser/Thr_kinase"/>
</dbReference>
<accession>A0A8J8BEH5</accession>
<feature type="transmembrane region" description="Helical" evidence="7">
    <location>
        <begin position="393"/>
        <end position="413"/>
    </location>
</feature>
<feature type="region of interest" description="Disordered" evidence="6">
    <location>
        <begin position="289"/>
        <end position="309"/>
    </location>
</feature>
<keyword evidence="2" id="KW-0808">Transferase</keyword>
<evidence type="ECO:0000256" key="1">
    <source>
        <dbReference type="ARBA" id="ARBA00012513"/>
    </source>
</evidence>
<evidence type="ECO:0000256" key="5">
    <source>
        <dbReference type="ARBA" id="ARBA00022840"/>
    </source>
</evidence>
<dbReference type="EMBL" id="JAGSXH010000090">
    <property type="protein sequence ID" value="MBS2965560.1"/>
    <property type="molecule type" value="Genomic_DNA"/>
</dbReference>
<protein>
    <recommendedName>
        <fullName evidence="1">non-specific serine/threonine protein kinase</fullName>
        <ecNumber evidence="1">2.7.11.1</ecNumber>
    </recommendedName>
</protein>
<keyword evidence="7" id="KW-0812">Transmembrane</keyword>
<dbReference type="InterPro" id="IPR011009">
    <property type="entry name" value="Kinase-like_dom_sf"/>
</dbReference>
<feature type="domain" description="Protein kinase" evidence="8">
    <location>
        <begin position="1"/>
        <end position="233"/>
    </location>
</feature>
<reference evidence="9" key="1">
    <citation type="submission" date="2021-04" db="EMBL/GenBank/DDBJ databases">
        <title>Genome based classification of Actinospica acidithermotolerans sp. nov., an actinobacterium isolated from an Indonesian hot spring.</title>
        <authorList>
            <person name="Kusuma A.B."/>
            <person name="Putra K.E."/>
            <person name="Nafisah S."/>
            <person name="Loh J."/>
            <person name="Nouioui I."/>
            <person name="Goodfellow M."/>
        </authorList>
    </citation>
    <scope>NUCLEOTIDE SEQUENCE</scope>
    <source>
        <strain evidence="9">DSM 45618</strain>
    </source>
</reference>
<dbReference type="EC" id="2.7.11.1" evidence="1"/>
<keyword evidence="10" id="KW-1185">Reference proteome</keyword>